<dbReference type="AlphaFoldDB" id="A0A8J4AQJ5"/>
<dbReference type="EMBL" id="BNCO01000003">
    <property type="protein sequence ID" value="GIL45836.1"/>
    <property type="molecule type" value="Genomic_DNA"/>
</dbReference>
<evidence type="ECO:0000256" key="4">
    <source>
        <dbReference type="ARBA" id="ARBA00023187"/>
    </source>
</evidence>
<protein>
    <recommendedName>
        <fullName evidence="7">Nuclear cap-binding protein subunit 2</fullName>
    </recommendedName>
    <alternativeName>
        <fullName evidence="7">20 kDa nuclear cap-binding protein</fullName>
    </alternativeName>
</protein>
<evidence type="ECO:0000256" key="3">
    <source>
        <dbReference type="ARBA" id="ARBA00022664"/>
    </source>
</evidence>
<comment type="caution">
    <text evidence="10">The sequence shown here is derived from an EMBL/GenBank/DDBJ whole genome shotgun (WGS) entry which is preliminary data.</text>
</comment>
<comment type="subcellular location">
    <subcellularLocation>
        <location evidence="1 7">Nucleus</location>
    </subcellularLocation>
</comment>
<dbReference type="Proteomes" id="UP000747399">
    <property type="component" value="Unassembled WGS sequence"/>
</dbReference>
<dbReference type="SUPFAM" id="SSF54928">
    <property type="entry name" value="RNA-binding domain, RBD"/>
    <property type="match status" value="1"/>
</dbReference>
<dbReference type="PROSITE" id="PS50102">
    <property type="entry name" value="RRM"/>
    <property type="match status" value="1"/>
</dbReference>
<dbReference type="InterPro" id="IPR027157">
    <property type="entry name" value="NCBP2"/>
</dbReference>
<dbReference type="GO" id="GO:0000339">
    <property type="term" value="F:RNA cap binding"/>
    <property type="evidence" value="ECO:0007669"/>
    <property type="project" value="InterPro"/>
</dbReference>
<dbReference type="GO" id="GO:0005846">
    <property type="term" value="C:nuclear cap binding complex"/>
    <property type="evidence" value="ECO:0007669"/>
    <property type="project" value="InterPro"/>
</dbReference>
<evidence type="ECO:0000256" key="5">
    <source>
        <dbReference type="ARBA" id="ARBA00023242"/>
    </source>
</evidence>
<evidence type="ECO:0000313" key="11">
    <source>
        <dbReference type="Proteomes" id="UP000747399"/>
    </source>
</evidence>
<sequence length="116" mass="12782">MSTGRPGISCACELNLPLPGWFGPSFQADWGNALSTSTTIYVGNLAFTTREEQLYDVFGRVGHIKRIVMGLDKVQKTPCGFAFAIYYTRKVRGIGISNAVYMCIVASYWAFRLLGA</sequence>
<dbReference type="PANTHER" id="PTHR18847:SF0">
    <property type="entry name" value="NUCLEAR CAP-BINDING PROTEIN SUBUNIT 2"/>
    <property type="match status" value="1"/>
</dbReference>
<dbReference type="InterPro" id="IPR000504">
    <property type="entry name" value="RRM_dom"/>
</dbReference>
<evidence type="ECO:0000256" key="6">
    <source>
        <dbReference type="PROSITE-ProRule" id="PRU00176"/>
    </source>
</evidence>
<keyword evidence="4 7" id="KW-0508">mRNA splicing</keyword>
<name>A0A8J4AQJ5_9CHLO</name>
<keyword evidence="6 7" id="KW-0694">RNA-binding</keyword>
<keyword evidence="8" id="KW-0812">Transmembrane</keyword>
<dbReference type="Gene3D" id="3.30.70.330">
    <property type="match status" value="1"/>
</dbReference>
<evidence type="ECO:0000259" key="9">
    <source>
        <dbReference type="PROSITE" id="PS50102"/>
    </source>
</evidence>
<evidence type="ECO:0000256" key="8">
    <source>
        <dbReference type="SAM" id="Phobius"/>
    </source>
</evidence>
<comment type="similarity">
    <text evidence="2 7">Belongs to the RRM NCBP2 family.</text>
</comment>
<dbReference type="GO" id="GO:0045292">
    <property type="term" value="P:mRNA cis splicing, via spliceosome"/>
    <property type="evidence" value="ECO:0007669"/>
    <property type="project" value="InterPro"/>
</dbReference>
<dbReference type="Pfam" id="PF00076">
    <property type="entry name" value="RRM_1"/>
    <property type="match status" value="1"/>
</dbReference>
<reference evidence="10" key="1">
    <citation type="journal article" date="2021" name="Proc. Natl. Acad. Sci. U.S.A.">
        <title>Three genomes in the algal genus Volvox reveal the fate of a haploid sex-determining region after a transition to homothallism.</title>
        <authorList>
            <person name="Yamamoto K."/>
            <person name="Hamaji T."/>
            <person name="Kawai-Toyooka H."/>
            <person name="Matsuzaki R."/>
            <person name="Takahashi F."/>
            <person name="Nishimura Y."/>
            <person name="Kawachi M."/>
            <person name="Noguchi H."/>
            <person name="Minakuchi Y."/>
            <person name="Umen J.G."/>
            <person name="Toyoda A."/>
            <person name="Nozaki H."/>
        </authorList>
    </citation>
    <scope>NUCLEOTIDE SEQUENCE</scope>
    <source>
        <strain evidence="10">NIES-3780</strain>
    </source>
</reference>
<keyword evidence="5 7" id="KW-0539">Nucleus</keyword>
<dbReference type="GO" id="GO:0005634">
    <property type="term" value="C:nucleus"/>
    <property type="evidence" value="ECO:0007669"/>
    <property type="project" value="UniProtKB-SubCell"/>
</dbReference>
<dbReference type="PANTHER" id="PTHR18847">
    <property type="entry name" value="20 KD NUCLEAR CAP BINDING PROTEIN"/>
    <property type="match status" value="1"/>
</dbReference>
<evidence type="ECO:0000256" key="2">
    <source>
        <dbReference type="ARBA" id="ARBA00010725"/>
    </source>
</evidence>
<gene>
    <name evidence="10" type="ORF">Vafri_2972</name>
</gene>
<keyword evidence="11" id="KW-1185">Reference proteome</keyword>
<keyword evidence="8" id="KW-1133">Transmembrane helix</keyword>
<dbReference type="InterPro" id="IPR035979">
    <property type="entry name" value="RBD_domain_sf"/>
</dbReference>
<organism evidence="10 11">
    <name type="scientific">Volvox africanus</name>
    <dbReference type="NCBI Taxonomy" id="51714"/>
    <lineage>
        <taxon>Eukaryota</taxon>
        <taxon>Viridiplantae</taxon>
        <taxon>Chlorophyta</taxon>
        <taxon>core chlorophytes</taxon>
        <taxon>Chlorophyceae</taxon>
        <taxon>CS clade</taxon>
        <taxon>Chlamydomonadales</taxon>
        <taxon>Volvocaceae</taxon>
        <taxon>Volvox</taxon>
    </lineage>
</organism>
<feature type="domain" description="RRM" evidence="9">
    <location>
        <begin position="38"/>
        <end position="90"/>
    </location>
</feature>
<accession>A0A8J4AQJ5</accession>
<feature type="transmembrane region" description="Helical" evidence="8">
    <location>
        <begin position="93"/>
        <end position="111"/>
    </location>
</feature>
<evidence type="ECO:0000256" key="7">
    <source>
        <dbReference type="RuleBase" id="RU364036"/>
    </source>
</evidence>
<keyword evidence="8" id="KW-0472">Membrane</keyword>
<evidence type="ECO:0000256" key="1">
    <source>
        <dbReference type="ARBA" id="ARBA00004123"/>
    </source>
</evidence>
<proteinExistence type="inferred from homology"/>
<dbReference type="SMART" id="SM00360">
    <property type="entry name" value="RRM"/>
    <property type="match status" value="1"/>
</dbReference>
<dbReference type="InterPro" id="IPR012677">
    <property type="entry name" value="Nucleotide-bd_a/b_plait_sf"/>
</dbReference>
<keyword evidence="3 7" id="KW-0507">mRNA processing</keyword>
<evidence type="ECO:0000313" key="10">
    <source>
        <dbReference type="EMBL" id="GIL45836.1"/>
    </source>
</evidence>